<dbReference type="PANTHER" id="PTHR36847">
    <property type="entry name" value="AMIDOLIGASE ENZYME"/>
    <property type="match status" value="1"/>
</dbReference>
<evidence type="ECO:0000313" key="2">
    <source>
        <dbReference type="EMBL" id="KAK4229064.1"/>
    </source>
</evidence>
<feature type="compositionally biased region" description="Low complexity" evidence="1">
    <location>
        <begin position="37"/>
        <end position="57"/>
    </location>
</feature>
<dbReference type="InterPro" id="IPR022025">
    <property type="entry name" value="Amidoligase_2"/>
</dbReference>
<keyword evidence="3" id="KW-1185">Reference proteome</keyword>
<gene>
    <name evidence="2" type="ORF">QBC38DRAFT_473623</name>
</gene>
<proteinExistence type="predicted"/>
<feature type="region of interest" description="Disordered" evidence="1">
    <location>
        <begin position="29"/>
        <end position="57"/>
    </location>
</feature>
<dbReference type="EMBL" id="MU865312">
    <property type="protein sequence ID" value="KAK4229064.1"/>
    <property type="molecule type" value="Genomic_DNA"/>
</dbReference>
<comment type="caution">
    <text evidence="2">The sequence shown here is derived from an EMBL/GenBank/DDBJ whole genome shotgun (WGS) entry which is preliminary data.</text>
</comment>
<dbReference type="PANTHER" id="PTHR36847:SF1">
    <property type="entry name" value="AMIDOLIGASE ENZYME"/>
    <property type="match status" value="1"/>
</dbReference>
<organism evidence="2 3">
    <name type="scientific">Podospora fimiseda</name>
    <dbReference type="NCBI Taxonomy" id="252190"/>
    <lineage>
        <taxon>Eukaryota</taxon>
        <taxon>Fungi</taxon>
        <taxon>Dikarya</taxon>
        <taxon>Ascomycota</taxon>
        <taxon>Pezizomycotina</taxon>
        <taxon>Sordariomycetes</taxon>
        <taxon>Sordariomycetidae</taxon>
        <taxon>Sordariales</taxon>
        <taxon>Podosporaceae</taxon>
        <taxon>Podospora</taxon>
    </lineage>
</organism>
<reference evidence="2" key="2">
    <citation type="submission" date="2023-05" db="EMBL/GenBank/DDBJ databases">
        <authorList>
            <consortium name="Lawrence Berkeley National Laboratory"/>
            <person name="Steindorff A."/>
            <person name="Hensen N."/>
            <person name="Bonometti L."/>
            <person name="Westerberg I."/>
            <person name="Brannstrom I.O."/>
            <person name="Guillou S."/>
            <person name="Cros-Aarteil S."/>
            <person name="Calhoun S."/>
            <person name="Haridas S."/>
            <person name="Kuo A."/>
            <person name="Mondo S."/>
            <person name="Pangilinan J."/>
            <person name="Riley R."/>
            <person name="Labutti K."/>
            <person name="Andreopoulos B."/>
            <person name="Lipzen A."/>
            <person name="Chen C."/>
            <person name="Yanf M."/>
            <person name="Daum C."/>
            <person name="Ng V."/>
            <person name="Clum A."/>
            <person name="Ohm R."/>
            <person name="Martin F."/>
            <person name="Silar P."/>
            <person name="Natvig D."/>
            <person name="Lalanne C."/>
            <person name="Gautier V."/>
            <person name="Ament-Velasquez S.L."/>
            <person name="Kruys A."/>
            <person name="Hutchinson M.I."/>
            <person name="Powell A.J."/>
            <person name="Barry K."/>
            <person name="Miller A.N."/>
            <person name="Grigoriev I.V."/>
            <person name="Debuchy R."/>
            <person name="Gladieux P."/>
            <person name="Thoren M.H."/>
            <person name="Johannesson H."/>
        </authorList>
    </citation>
    <scope>NUCLEOTIDE SEQUENCE</scope>
    <source>
        <strain evidence="2">CBS 990.96</strain>
    </source>
</reference>
<dbReference type="Proteomes" id="UP001301958">
    <property type="component" value="Unassembled WGS sequence"/>
</dbReference>
<dbReference type="AlphaFoldDB" id="A0AAN7BT52"/>
<dbReference type="Pfam" id="PF12224">
    <property type="entry name" value="Amidoligase_2"/>
    <property type="match status" value="1"/>
</dbReference>
<sequence length="552" mass="61925">MSSPYEGSNLTFGVELEFLVYYLVAPQPGSDDGGASGDSQGSNASSQSHSSDYSLDGNTELIDLNEKEINDSVPDPHDLRPGALDPSYRAEPWAATKITDLLLNAVPGISIVTPRGQEPREVRTNWDPANPADSPASKGIYLDGNQAWSITTDGSVEDSKTVVPSHPGGFLWKQMGLELVSPAMRDTEEAYIHIREVVKALTTPKQLAIRINHTAGFHVHVGNGAGRFPRSAINRAAALTWAADGLMSYAHPPERGWNQHVPSVREASFLAQQLLNPIPEIGFNPIRIPRELSPPEQYICLPKSLDREYKARAYNRFPALRQKKMNKGALTRWTESGLKQTWDNLNPPPYLKQEREQSELLRGVSYLMASPTDKDAARLLKCIWRENGPSRTNYNFRFYLSKKAMEPLANFSSEENTFPDDEFDLPDRTTIEFREATASLNPHWIMVWASICVGFFRTAKYATNKHFWTLIHRLNSAEQRPGSYDMVDFLGDMGMPGAARFIEIKLRGLKKVGFNAFSRPVGNPRATAFWYPCRPLYHVKKEEEEEEVVVVT</sequence>
<evidence type="ECO:0008006" key="4">
    <source>
        <dbReference type="Google" id="ProtNLM"/>
    </source>
</evidence>
<accession>A0AAN7BT52</accession>
<evidence type="ECO:0000313" key="3">
    <source>
        <dbReference type="Proteomes" id="UP001301958"/>
    </source>
</evidence>
<feature type="region of interest" description="Disordered" evidence="1">
    <location>
        <begin position="117"/>
        <end position="138"/>
    </location>
</feature>
<protein>
    <recommendedName>
        <fullName evidence="4">Amidoligase enzyme</fullName>
    </recommendedName>
</protein>
<evidence type="ECO:0000256" key="1">
    <source>
        <dbReference type="SAM" id="MobiDB-lite"/>
    </source>
</evidence>
<reference evidence="2" key="1">
    <citation type="journal article" date="2023" name="Mol. Phylogenet. Evol.">
        <title>Genome-scale phylogeny and comparative genomics of the fungal order Sordariales.</title>
        <authorList>
            <person name="Hensen N."/>
            <person name="Bonometti L."/>
            <person name="Westerberg I."/>
            <person name="Brannstrom I.O."/>
            <person name="Guillou S."/>
            <person name="Cros-Aarteil S."/>
            <person name="Calhoun S."/>
            <person name="Haridas S."/>
            <person name="Kuo A."/>
            <person name="Mondo S."/>
            <person name="Pangilinan J."/>
            <person name="Riley R."/>
            <person name="LaButti K."/>
            <person name="Andreopoulos B."/>
            <person name="Lipzen A."/>
            <person name="Chen C."/>
            <person name="Yan M."/>
            <person name="Daum C."/>
            <person name="Ng V."/>
            <person name="Clum A."/>
            <person name="Steindorff A."/>
            <person name="Ohm R.A."/>
            <person name="Martin F."/>
            <person name="Silar P."/>
            <person name="Natvig D.O."/>
            <person name="Lalanne C."/>
            <person name="Gautier V."/>
            <person name="Ament-Velasquez S.L."/>
            <person name="Kruys A."/>
            <person name="Hutchinson M.I."/>
            <person name="Powell A.J."/>
            <person name="Barry K."/>
            <person name="Miller A.N."/>
            <person name="Grigoriev I.V."/>
            <person name="Debuchy R."/>
            <person name="Gladieux P."/>
            <person name="Hiltunen Thoren M."/>
            <person name="Johannesson H."/>
        </authorList>
    </citation>
    <scope>NUCLEOTIDE SEQUENCE</scope>
    <source>
        <strain evidence="2">CBS 990.96</strain>
    </source>
</reference>
<name>A0AAN7BT52_9PEZI</name>